<gene>
    <name evidence="1" type="ORF">IHQ72_20055</name>
</gene>
<evidence type="ECO:0000313" key="1">
    <source>
        <dbReference type="EMBL" id="UVC13046.1"/>
    </source>
</evidence>
<dbReference type="RefSeq" id="WP_374120261.1">
    <property type="nucleotide sequence ID" value="NZ_CP062229.1"/>
</dbReference>
<evidence type="ECO:0000313" key="2">
    <source>
        <dbReference type="Proteomes" id="UP001058098"/>
    </source>
</evidence>
<organism evidence="1 2">
    <name type="scientific">Mesorhizobium onobrychidis</name>
    <dbReference type="NCBI Taxonomy" id="2775404"/>
    <lineage>
        <taxon>Bacteria</taxon>
        <taxon>Pseudomonadati</taxon>
        <taxon>Pseudomonadota</taxon>
        <taxon>Alphaproteobacteria</taxon>
        <taxon>Hyphomicrobiales</taxon>
        <taxon>Phyllobacteriaceae</taxon>
        <taxon>Mesorhizobium</taxon>
    </lineage>
</organism>
<name>A0ABY5QQP9_9HYPH</name>
<reference evidence="1" key="1">
    <citation type="submission" date="2020-09" db="EMBL/GenBank/DDBJ databases">
        <title>Rhizobia associated with sainfoin plants.</title>
        <authorList>
            <person name="Asharfi S."/>
            <person name="Kuzmanovic N."/>
            <person name="Bunk B."/>
            <person name="Sproeer C."/>
            <person name="Becker M."/>
            <person name="Thuenen T."/>
        </authorList>
    </citation>
    <scope>NUCLEOTIDE SEQUENCE</scope>
    <source>
        <strain evidence="1">OM4</strain>
    </source>
</reference>
<sequence length="51" mass="5659">MKIKIGSLVVGQQIRTRAIVVQQKSGRPVQFELMADARSMATSLFRAARGR</sequence>
<accession>A0ABY5QQP9</accession>
<protein>
    <submittedName>
        <fullName evidence="1">Uncharacterized protein</fullName>
    </submittedName>
</protein>
<keyword evidence="2" id="KW-1185">Reference proteome</keyword>
<dbReference type="EMBL" id="CP062229">
    <property type="protein sequence ID" value="UVC13046.1"/>
    <property type="molecule type" value="Genomic_DNA"/>
</dbReference>
<dbReference type="Proteomes" id="UP001058098">
    <property type="component" value="Chromosome"/>
</dbReference>
<proteinExistence type="predicted"/>